<accession>A0ACC0ABL8</accession>
<evidence type="ECO:0000313" key="2">
    <source>
        <dbReference type="Proteomes" id="UP001060085"/>
    </source>
</evidence>
<protein>
    <submittedName>
        <fullName evidence="1">Uncharacterized protein</fullName>
    </submittedName>
</protein>
<comment type="caution">
    <text evidence="1">The sequence shown here is derived from an EMBL/GenBank/DDBJ whole genome shotgun (WGS) entry which is preliminary data.</text>
</comment>
<evidence type="ECO:0000313" key="1">
    <source>
        <dbReference type="EMBL" id="KAI5658347.1"/>
    </source>
</evidence>
<gene>
    <name evidence="1" type="ORF">M9H77_27140</name>
</gene>
<dbReference type="EMBL" id="CM044706">
    <property type="protein sequence ID" value="KAI5658347.1"/>
    <property type="molecule type" value="Genomic_DNA"/>
</dbReference>
<organism evidence="1 2">
    <name type="scientific">Catharanthus roseus</name>
    <name type="common">Madagascar periwinkle</name>
    <name type="synonym">Vinca rosea</name>
    <dbReference type="NCBI Taxonomy" id="4058"/>
    <lineage>
        <taxon>Eukaryota</taxon>
        <taxon>Viridiplantae</taxon>
        <taxon>Streptophyta</taxon>
        <taxon>Embryophyta</taxon>
        <taxon>Tracheophyta</taxon>
        <taxon>Spermatophyta</taxon>
        <taxon>Magnoliopsida</taxon>
        <taxon>eudicotyledons</taxon>
        <taxon>Gunneridae</taxon>
        <taxon>Pentapetalae</taxon>
        <taxon>asterids</taxon>
        <taxon>lamiids</taxon>
        <taxon>Gentianales</taxon>
        <taxon>Apocynaceae</taxon>
        <taxon>Rauvolfioideae</taxon>
        <taxon>Vinceae</taxon>
        <taxon>Catharanthinae</taxon>
        <taxon>Catharanthus</taxon>
    </lineage>
</organism>
<keyword evidence="2" id="KW-1185">Reference proteome</keyword>
<proteinExistence type="predicted"/>
<sequence>MTTGNRQVQLMEERSILKTRSRFLPLTGWTLSDPASDLRMNDSSVGINDQDLAQVIESPGSRLFTEFRAACYIQYLFDSSLFTNKSGNNVPGKLWPLVKGVALDILVFSYIFPNGEIESEVVQAIYPEVCDVGSKTEQKLIDICNRLDLMTADQVRWPPNRPEEITDVGSMYSSLYYSPSENTASQQITGSTWSRMRLSRLVAGSTFSSTEGDMDQCPCCTTLSVHRRIYALVSPSHSSKDTKSLKVLMDIISREVYADIVDSDTKIGRISDMLKKYNQHRR</sequence>
<reference evidence="2" key="1">
    <citation type="journal article" date="2023" name="Nat. Plants">
        <title>Single-cell RNA sequencing provides a high-resolution roadmap for understanding the multicellular compartmentation of specialized metabolism.</title>
        <authorList>
            <person name="Sun S."/>
            <person name="Shen X."/>
            <person name="Li Y."/>
            <person name="Li Y."/>
            <person name="Wang S."/>
            <person name="Li R."/>
            <person name="Zhang H."/>
            <person name="Shen G."/>
            <person name="Guo B."/>
            <person name="Wei J."/>
            <person name="Xu J."/>
            <person name="St-Pierre B."/>
            <person name="Chen S."/>
            <person name="Sun C."/>
        </authorList>
    </citation>
    <scope>NUCLEOTIDE SEQUENCE [LARGE SCALE GENOMIC DNA]</scope>
</reference>
<dbReference type="Proteomes" id="UP001060085">
    <property type="component" value="Linkage Group LG06"/>
</dbReference>
<name>A0ACC0ABL8_CATRO</name>